<dbReference type="Gene3D" id="1.20.1250.20">
    <property type="entry name" value="MFS general substrate transporter like domains"/>
    <property type="match status" value="2"/>
</dbReference>
<proteinExistence type="predicted"/>
<feature type="transmembrane region" description="Helical" evidence="7">
    <location>
        <begin position="267"/>
        <end position="288"/>
    </location>
</feature>
<protein>
    <submittedName>
        <fullName evidence="9">MFS transporter</fullName>
    </submittedName>
</protein>
<feature type="transmembrane region" description="Helical" evidence="7">
    <location>
        <begin position="72"/>
        <end position="93"/>
    </location>
</feature>
<feature type="domain" description="Major facilitator superfamily (MFS) profile" evidence="8">
    <location>
        <begin position="1"/>
        <end position="383"/>
    </location>
</feature>
<evidence type="ECO:0000256" key="5">
    <source>
        <dbReference type="ARBA" id="ARBA00022989"/>
    </source>
</evidence>
<feature type="transmembrane region" description="Helical" evidence="7">
    <location>
        <begin position="99"/>
        <end position="125"/>
    </location>
</feature>
<dbReference type="PROSITE" id="PS50850">
    <property type="entry name" value="MFS"/>
    <property type="match status" value="1"/>
</dbReference>
<dbReference type="GO" id="GO:0015213">
    <property type="term" value="F:uridine transmembrane transporter activity"/>
    <property type="evidence" value="ECO:0007669"/>
    <property type="project" value="TreeGrafter"/>
</dbReference>
<feature type="transmembrane region" description="Helical" evidence="7">
    <location>
        <begin position="328"/>
        <end position="352"/>
    </location>
</feature>
<keyword evidence="3" id="KW-1003">Cell membrane</keyword>
<dbReference type="RefSeq" id="WP_160801619.1">
    <property type="nucleotide sequence ID" value="NZ_WUUL01000006.1"/>
</dbReference>
<feature type="transmembrane region" description="Helical" evidence="7">
    <location>
        <begin position="225"/>
        <end position="246"/>
    </location>
</feature>
<organism evidence="9 10">
    <name type="scientific">Shimazuella alba</name>
    <dbReference type="NCBI Taxonomy" id="2690964"/>
    <lineage>
        <taxon>Bacteria</taxon>
        <taxon>Bacillati</taxon>
        <taxon>Bacillota</taxon>
        <taxon>Bacilli</taxon>
        <taxon>Bacillales</taxon>
        <taxon>Thermoactinomycetaceae</taxon>
        <taxon>Shimazuella</taxon>
    </lineage>
</organism>
<dbReference type="PANTHER" id="PTHR23522:SF4">
    <property type="entry name" value="NUCLEOSIDE PERMEASE NUPG-RELATED"/>
    <property type="match status" value="1"/>
</dbReference>
<keyword evidence="4 7" id="KW-0812">Transmembrane</keyword>
<keyword evidence="5 7" id="KW-1133">Transmembrane helix</keyword>
<keyword evidence="2" id="KW-0813">Transport</keyword>
<dbReference type="SUPFAM" id="SSF103473">
    <property type="entry name" value="MFS general substrate transporter"/>
    <property type="match status" value="1"/>
</dbReference>
<dbReference type="InterPro" id="IPR036259">
    <property type="entry name" value="MFS_trans_sf"/>
</dbReference>
<dbReference type="AlphaFoldDB" id="A0A6I4VWP3"/>
<dbReference type="PANTHER" id="PTHR23522">
    <property type="entry name" value="BLL5896 PROTEIN"/>
    <property type="match status" value="1"/>
</dbReference>
<feature type="transmembrane region" description="Helical" evidence="7">
    <location>
        <begin position="294"/>
        <end position="316"/>
    </location>
</feature>
<dbReference type="InterPro" id="IPR024989">
    <property type="entry name" value="MFS_assoc_dom"/>
</dbReference>
<evidence type="ECO:0000313" key="9">
    <source>
        <dbReference type="EMBL" id="MXQ54266.1"/>
    </source>
</evidence>
<sequence>MIDTAKKNSIMIISFFLFYFIAIGAYMPLFSLYLHELHFTGTQIGIIASINPLIMLLVQPLWGYLADQTGRLHTILVTSLLVSAAIGILFPFLNGFVTFIALSILLAFFNSASEPVSTSIIVSYTKKNNQSYADYRLWGAVGFALSAWVLSLIAQSNSLQIIFYTFSLFLFVSIFFAWNLPEISTVQKNVTTKGNVKKLIINKPFLLFLFACFLVYGVMLANNSFFGLLYTSLGGTLAGVGVSFLISVGSEVPFMRLAGKLLSRMDITSILIFASFISALQYFCFFFHPSEIFIYLLNVAQGLSLGLFIPVSVAYVQKHTSSSLQTTALGIFNGISFGLGNWFFTLVGGIVLESLNIHFVYLIFSIVSFLGMFLLVILRFLQRKLDIQLLQQS</sequence>
<evidence type="ECO:0000256" key="1">
    <source>
        <dbReference type="ARBA" id="ARBA00004651"/>
    </source>
</evidence>
<dbReference type="InterPro" id="IPR020846">
    <property type="entry name" value="MFS_dom"/>
</dbReference>
<evidence type="ECO:0000313" key="10">
    <source>
        <dbReference type="Proteomes" id="UP000430692"/>
    </source>
</evidence>
<gene>
    <name evidence="9" type="ORF">GSM42_11175</name>
</gene>
<dbReference type="GO" id="GO:0015212">
    <property type="term" value="F:cytidine transmembrane transporter activity"/>
    <property type="evidence" value="ECO:0007669"/>
    <property type="project" value="TreeGrafter"/>
</dbReference>
<reference evidence="9 10" key="1">
    <citation type="submission" date="2019-12" db="EMBL/GenBank/DDBJ databases">
        <title>Whole-genome analyses of novel actinobacteria.</title>
        <authorList>
            <person name="Sahin N."/>
            <person name="Saygin H."/>
        </authorList>
    </citation>
    <scope>NUCLEOTIDE SEQUENCE [LARGE SCALE GENOMIC DNA]</scope>
    <source>
        <strain evidence="9 10">KC615</strain>
    </source>
</reference>
<comment type="subcellular location">
    <subcellularLocation>
        <location evidence="1">Cell membrane</location>
        <topology evidence="1">Multi-pass membrane protein</topology>
    </subcellularLocation>
</comment>
<dbReference type="EMBL" id="WUUL01000006">
    <property type="protein sequence ID" value="MXQ54266.1"/>
    <property type="molecule type" value="Genomic_DNA"/>
</dbReference>
<dbReference type="Proteomes" id="UP000430692">
    <property type="component" value="Unassembled WGS sequence"/>
</dbReference>
<keyword evidence="10" id="KW-1185">Reference proteome</keyword>
<comment type="caution">
    <text evidence="9">The sequence shown here is derived from an EMBL/GenBank/DDBJ whole genome shotgun (WGS) entry which is preliminary data.</text>
</comment>
<dbReference type="GO" id="GO:0005886">
    <property type="term" value="C:plasma membrane"/>
    <property type="evidence" value="ECO:0007669"/>
    <property type="project" value="UniProtKB-SubCell"/>
</dbReference>
<name>A0A6I4VWP3_9BACL</name>
<dbReference type="Pfam" id="PF12832">
    <property type="entry name" value="MFS_1_like"/>
    <property type="match status" value="1"/>
</dbReference>
<feature type="transmembrane region" description="Helical" evidence="7">
    <location>
        <begin position="358"/>
        <end position="381"/>
    </location>
</feature>
<feature type="transmembrane region" description="Helical" evidence="7">
    <location>
        <begin position="161"/>
        <end position="180"/>
    </location>
</feature>
<keyword evidence="6 7" id="KW-0472">Membrane</keyword>
<evidence type="ECO:0000256" key="6">
    <source>
        <dbReference type="ARBA" id="ARBA00023136"/>
    </source>
</evidence>
<accession>A0A6I4VWP3</accession>
<feature type="transmembrane region" description="Helical" evidence="7">
    <location>
        <begin position="46"/>
        <end position="65"/>
    </location>
</feature>
<feature type="transmembrane region" description="Helical" evidence="7">
    <location>
        <begin position="12"/>
        <end position="34"/>
    </location>
</feature>
<evidence type="ECO:0000256" key="4">
    <source>
        <dbReference type="ARBA" id="ARBA00022692"/>
    </source>
</evidence>
<evidence type="ECO:0000256" key="2">
    <source>
        <dbReference type="ARBA" id="ARBA00022448"/>
    </source>
</evidence>
<evidence type="ECO:0000259" key="8">
    <source>
        <dbReference type="PROSITE" id="PS50850"/>
    </source>
</evidence>
<evidence type="ECO:0000256" key="3">
    <source>
        <dbReference type="ARBA" id="ARBA00022475"/>
    </source>
</evidence>
<evidence type="ECO:0000256" key="7">
    <source>
        <dbReference type="SAM" id="Phobius"/>
    </source>
</evidence>
<feature type="transmembrane region" description="Helical" evidence="7">
    <location>
        <begin position="200"/>
        <end position="219"/>
    </location>
</feature>
<feature type="transmembrane region" description="Helical" evidence="7">
    <location>
        <begin position="137"/>
        <end position="155"/>
    </location>
</feature>